<dbReference type="AlphaFoldDB" id="D3BE84"/>
<comment type="caution">
    <text evidence="3">The sequence shown here is derived from an EMBL/GenBank/DDBJ whole genome shotgun (WGS) entry which is preliminary data.</text>
</comment>
<dbReference type="EMBL" id="ADBJ01000031">
    <property type="protein sequence ID" value="EFA80215.1"/>
    <property type="molecule type" value="Genomic_DNA"/>
</dbReference>
<dbReference type="RefSeq" id="XP_020432335.1">
    <property type="nucleotide sequence ID" value="XM_020577887.1"/>
</dbReference>
<accession>D3BE84</accession>
<proteinExistence type="predicted"/>
<organism evidence="3 4">
    <name type="scientific">Heterostelium pallidum (strain ATCC 26659 / Pp 5 / PN500)</name>
    <name type="common">Cellular slime mold</name>
    <name type="synonym">Polysphondylium pallidum</name>
    <dbReference type="NCBI Taxonomy" id="670386"/>
    <lineage>
        <taxon>Eukaryota</taxon>
        <taxon>Amoebozoa</taxon>
        <taxon>Evosea</taxon>
        <taxon>Eumycetozoa</taxon>
        <taxon>Dictyostelia</taxon>
        <taxon>Acytosteliales</taxon>
        <taxon>Acytosteliaceae</taxon>
        <taxon>Heterostelium</taxon>
    </lineage>
</organism>
<dbReference type="PANTHER" id="PTHR35883">
    <property type="entry name" value="CYCLIC AMP-INDUCIBLE PROTEIN BP74-RELATED"/>
    <property type="match status" value="1"/>
</dbReference>
<reference evidence="3 4" key="1">
    <citation type="journal article" date="2011" name="Genome Res.">
        <title>Phylogeny-wide analysis of social amoeba genomes highlights ancient origins for complex intercellular communication.</title>
        <authorList>
            <person name="Heidel A.J."/>
            <person name="Lawal H.M."/>
            <person name="Felder M."/>
            <person name="Schilde C."/>
            <person name="Helps N.R."/>
            <person name="Tunggal B."/>
            <person name="Rivero F."/>
            <person name="John U."/>
            <person name="Schleicher M."/>
            <person name="Eichinger L."/>
            <person name="Platzer M."/>
            <person name="Noegel A.A."/>
            <person name="Schaap P."/>
            <person name="Gloeckner G."/>
        </authorList>
    </citation>
    <scope>NUCLEOTIDE SEQUENCE [LARGE SCALE GENOMIC DNA]</scope>
    <source>
        <strain evidence="4">ATCC 26659 / Pp 5 / PN500</strain>
    </source>
</reference>
<evidence type="ECO:0000259" key="2">
    <source>
        <dbReference type="Pfam" id="PF23621"/>
    </source>
</evidence>
<dbReference type="Pfam" id="PF23621">
    <property type="entry name" value="BP74_N"/>
    <property type="match status" value="1"/>
</dbReference>
<sequence>MNINTKIFITFSLIFFIEIVSMEPAIFVFQDENKHEFAFKLVDYKDIQHARNLINGETKRPHVTGNIVMGTSIINPTLSFHLNPESIKFVDNVNKTCDVSIHNLKENTENSCGDVLEDCYWCNGASKVTKEIQIINSRF</sequence>
<dbReference type="PANTHER" id="PTHR35883:SF1">
    <property type="entry name" value="CALMODULIN-BINDING PROTEIN CAM-BP15-RELATED"/>
    <property type="match status" value="1"/>
</dbReference>
<feature type="chain" id="PRO_5003042192" description="BP74 N-terminal domain-containing protein" evidence="1">
    <location>
        <begin position="23"/>
        <end position="139"/>
    </location>
</feature>
<dbReference type="InterPro" id="IPR053344">
    <property type="entry name" value="cAMP-inducible_BP74-like"/>
</dbReference>
<gene>
    <name evidence="3" type="ORF">PPL_07039</name>
</gene>
<feature type="domain" description="BP74 N-terminal" evidence="2">
    <location>
        <begin position="23"/>
        <end position="133"/>
    </location>
</feature>
<evidence type="ECO:0000313" key="4">
    <source>
        <dbReference type="Proteomes" id="UP000001396"/>
    </source>
</evidence>
<feature type="signal peptide" evidence="1">
    <location>
        <begin position="1"/>
        <end position="22"/>
    </location>
</feature>
<name>D3BE84_HETP5</name>
<keyword evidence="1" id="KW-0732">Signal</keyword>
<dbReference type="GeneID" id="31362520"/>
<evidence type="ECO:0000313" key="3">
    <source>
        <dbReference type="EMBL" id="EFA80215.1"/>
    </source>
</evidence>
<protein>
    <recommendedName>
        <fullName evidence="2">BP74 N-terminal domain-containing protein</fullName>
    </recommendedName>
</protein>
<dbReference type="InParanoid" id="D3BE84"/>
<keyword evidence="4" id="KW-1185">Reference proteome</keyword>
<evidence type="ECO:0000256" key="1">
    <source>
        <dbReference type="SAM" id="SignalP"/>
    </source>
</evidence>
<dbReference type="Proteomes" id="UP000001396">
    <property type="component" value="Unassembled WGS sequence"/>
</dbReference>
<dbReference type="InterPro" id="IPR056422">
    <property type="entry name" value="BP74_N"/>
</dbReference>